<comment type="subcellular location">
    <subcellularLocation>
        <location evidence="1">Nucleus</location>
    </subcellularLocation>
</comment>
<dbReference type="Pfam" id="PF16661">
    <property type="entry name" value="Lactamase_B_6"/>
    <property type="match status" value="1"/>
</dbReference>
<keyword evidence="2" id="KW-0539">Nucleus</keyword>
<evidence type="ECO:0000259" key="3">
    <source>
        <dbReference type="Pfam" id="PF16661"/>
    </source>
</evidence>
<dbReference type="SUPFAM" id="SSF56281">
    <property type="entry name" value="Metallo-hydrolase/oxidoreductase"/>
    <property type="match status" value="1"/>
</dbReference>
<reference evidence="4 5" key="2">
    <citation type="submission" date="2016-08" db="EMBL/GenBank/DDBJ databases">
        <title>Pervasive Adenine N6-methylation of Active Genes in Fungi.</title>
        <authorList>
            <consortium name="DOE Joint Genome Institute"/>
            <person name="Mondo S.J."/>
            <person name="Dannebaum R.O."/>
            <person name="Kuo R.C."/>
            <person name="Labutti K."/>
            <person name="Haridas S."/>
            <person name="Kuo A."/>
            <person name="Salamov A."/>
            <person name="Ahrendt S.R."/>
            <person name="Lipzen A."/>
            <person name="Sullivan W."/>
            <person name="Andreopoulos W.B."/>
            <person name="Clum A."/>
            <person name="Lindquist E."/>
            <person name="Daum C."/>
            <person name="Ramamoorthy G.K."/>
            <person name="Gryganskyi A."/>
            <person name="Culley D."/>
            <person name="Magnuson J.K."/>
            <person name="James T.Y."/>
            <person name="O'Malley M.A."/>
            <person name="Stajich J.E."/>
            <person name="Spatafora J.W."/>
            <person name="Visel A."/>
            <person name="Grigoriev I.V."/>
        </authorList>
    </citation>
    <scope>NUCLEOTIDE SEQUENCE [LARGE SCALE GENOMIC DNA]</scope>
    <source>
        <strain evidence="4 5">S4</strain>
    </source>
</reference>
<evidence type="ECO:0000313" key="4">
    <source>
        <dbReference type="EMBL" id="ORX84096.1"/>
    </source>
</evidence>
<gene>
    <name evidence="4" type="ORF">BCR32DRAFT_291591</name>
</gene>
<accession>A0A1Y1XF99</accession>
<dbReference type="InterPro" id="IPR027074">
    <property type="entry name" value="Integrator_9su"/>
</dbReference>
<dbReference type="Gene3D" id="3.60.15.10">
    <property type="entry name" value="Ribonuclease Z/Hydroxyacylglutathione hydrolase-like"/>
    <property type="match status" value="1"/>
</dbReference>
<evidence type="ECO:0000313" key="5">
    <source>
        <dbReference type="Proteomes" id="UP000193944"/>
    </source>
</evidence>
<sequence>MDISTFGQFSTQGVLIKIGNLTILCDTSLFSIDQKPLPFIDYNIQEMENVDFIFISNFYHIMALPLITEYTHFTGKIYATEPTIEFGRLLMNELVHEKEKYLIGKDFLRRNFNPIFNNPLYSIYDINSCIEKIQHIHYGEILRLSKDTKVIASSSGYCLGGTNWTFLNSDKKVVYLSLSSVQNCHQCPLQIEPLLNPDALIISGGIAANNFDINDSMKKIISIIMYTLQNGGNVIIPSLSCGIIFDILDCLSIYTKDIKNHSYHVVSPIAKHSLHYSGILSEWMNDKQKERVFQQEEPMRCNEMLANEQLHTHYSIQDFFKDKKSESSIIFIDHPSLNMGDVIPLINLWKNDQKNSLIWITPTDNLVETLNNFQPLYMNIQYCPIDIRLNDKQFKDLIVKINPKEVLLPESHFKPSRLSVTYPDDGLYLKYGQKSYHLYDKHNIKTAYITEELAKKQFPKYRNESCLYYFYRGLLEFSNGKIYIKSIKAYENDDLDLKYEEIDLQDLCQRITNAGFGETLIEKDNDNSTIIKLPAYHSLIKFNNRSILIETNNNRTRKKILDIIKKIFDIDNTLNT</sequence>
<reference evidence="4 5" key="1">
    <citation type="submission" date="2016-08" db="EMBL/GenBank/DDBJ databases">
        <title>A Parts List for Fungal Cellulosomes Revealed by Comparative Genomics.</title>
        <authorList>
            <consortium name="DOE Joint Genome Institute"/>
            <person name="Haitjema C.H."/>
            <person name="Gilmore S.P."/>
            <person name="Henske J.K."/>
            <person name="Solomon K.V."/>
            <person name="De Groot R."/>
            <person name="Kuo A."/>
            <person name="Mondo S.J."/>
            <person name="Salamov A.A."/>
            <person name="Labutti K."/>
            <person name="Zhao Z."/>
            <person name="Chiniquy J."/>
            <person name="Barry K."/>
            <person name="Brewer H.M."/>
            <person name="Purvine S.O."/>
            <person name="Wright A.T."/>
            <person name="Boxma B."/>
            <person name="Van Alen T."/>
            <person name="Hackstein J.H."/>
            <person name="Baker S.E."/>
            <person name="Grigoriev I.V."/>
            <person name="O'Malley M.A."/>
        </authorList>
    </citation>
    <scope>NUCLEOTIDE SEQUENCE [LARGE SCALE GENOMIC DNA]</scope>
    <source>
        <strain evidence="4 5">S4</strain>
    </source>
</reference>
<comment type="caution">
    <text evidence="4">The sequence shown here is derived from an EMBL/GenBank/DDBJ whole genome shotgun (WGS) entry which is preliminary data.</text>
</comment>
<dbReference type="AlphaFoldDB" id="A0A1Y1XF99"/>
<dbReference type="InterPro" id="IPR001279">
    <property type="entry name" value="Metallo-B-lactamas"/>
</dbReference>
<dbReference type="OrthoDB" id="5600060at2759"/>
<proteinExistence type="predicted"/>
<keyword evidence="5" id="KW-1185">Reference proteome</keyword>
<evidence type="ECO:0000256" key="2">
    <source>
        <dbReference type="ARBA" id="ARBA00023242"/>
    </source>
</evidence>
<dbReference type="PANTHER" id="PTHR46094:SF1">
    <property type="entry name" value="INTEGRATOR COMPLEX SUBUNIT 9"/>
    <property type="match status" value="1"/>
</dbReference>
<dbReference type="GO" id="GO:0034472">
    <property type="term" value="P:snRNA 3'-end processing"/>
    <property type="evidence" value="ECO:0007669"/>
    <property type="project" value="TreeGrafter"/>
</dbReference>
<feature type="domain" description="Metallo-beta-lactamase" evidence="3">
    <location>
        <begin position="15"/>
        <end position="176"/>
    </location>
</feature>
<dbReference type="InterPro" id="IPR036866">
    <property type="entry name" value="RibonucZ/Hydroxyglut_hydro"/>
</dbReference>
<protein>
    <recommendedName>
        <fullName evidence="3">Metallo-beta-lactamase domain-containing protein</fullName>
    </recommendedName>
</protein>
<dbReference type="Proteomes" id="UP000193944">
    <property type="component" value="Unassembled WGS sequence"/>
</dbReference>
<organism evidence="4 5">
    <name type="scientific">Anaeromyces robustus</name>
    <dbReference type="NCBI Taxonomy" id="1754192"/>
    <lineage>
        <taxon>Eukaryota</taxon>
        <taxon>Fungi</taxon>
        <taxon>Fungi incertae sedis</taxon>
        <taxon>Chytridiomycota</taxon>
        <taxon>Chytridiomycota incertae sedis</taxon>
        <taxon>Neocallimastigomycetes</taxon>
        <taxon>Neocallimastigales</taxon>
        <taxon>Neocallimastigaceae</taxon>
        <taxon>Anaeromyces</taxon>
    </lineage>
</organism>
<dbReference type="GO" id="GO:0032039">
    <property type="term" value="C:integrator complex"/>
    <property type="evidence" value="ECO:0007669"/>
    <property type="project" value="InterPro"/>
</dbReference>
<dbReference type="EMBL" id="MCFG01000059">
    <property type="protein sequence ID" value="ORX84096.1"/>
    <property type="molecule type" value="Genomic_DNA"/>
</dbReference>
<dbReference type="STRING" id="1754192.A0A1Y1XF99"/>
<evidence type="ECO:0000256" key="1">
    <source>
        <dbReference type="ARBA" id="ARBA00004123"/>
    </source>
</evidence>
<name>A0A1Y1XF99_9FUNG</name>
<dbReference type="PANTHER" id="PTHR46094">
    <property type="entry name" value="INTEGRATOR COMPLEX SUBUNIT 9"/>
    <property type="match status" value="1"/>
</dbReference>